<gene>
    <name evidence="14" type="ORF">IA57_06825</name>
</gene>
<dbReference type="Proteomes" id="UP000028521">
    <property type="component" value="Unassembled WGS sequence"/>
</dbReference>
<reference evidence="15" key="2">
    <citation type="submission" date="2014-07" db="EMBL/GenBank/DDBJ databases">
        <title>Genome sequence of Mangrovimonas yunxiaonensis.</title>
        <authorList>
            <person name="Li Y."/>
            <person name="Zheng T."/>
        </authorList>
    </citation>
    <scope>NUCLEOTIDE SEQUENCE [LARGE SCALE GENOMIC DNA]</scope>
    <source>
        <strain evidence="15">LY01</strain>
    </source>
</reference>
<dbReference type="PANTHER" id="PTHR47755:SF1">
    <property type="entry name" value="CELL DIVISION PROTEIN FTSX"/>
    <property type="match status" value="1"/>
</dbReference>
<dbReference type="InterPro" id="IPR004513">
    <property type="entry name" value="FtsX"/>
</dbReference>
<evidence type="ECO:0000256" key="10">
    <source>
        <dbReference type="PIRNR" id="PIRNR003097"/>
    </source>
</evidence>
<comment type="subcellular location">
    <subcellularLocation>
        <location evidence="10">Cell inner membrane</location>
    </subcellularLocation>
    <subcellularLocation>
        <location evidence="1">Cell membrane</location>
        <topology evidence="1">Multi-pass membrane protein</topology>
    </subcellularLocation>
</comment>
<dbReference type="InterPro" id="IPR040690">
    <property type="entry name" value="FtsX_ECD"/>
</dbReference>
<evidence type="ECO:0000256" key="9">
    <source>
        <dbReference type="ARBA" id="ARBA00023306"/>
    </source>
</evidence>
<evidence type="ECO:0000256" key="2">
    <source>
        <dbReference type="ARBA" id="ARBA00007379"/>
    </source>
</evidence>
<feature type="transmembrane region" description="Helical" evidence="11">
    <location>
        <begin position="20"/>
        <end position="39"/>
    </location>
</feature>
<evidence type="ECO:0000256" key="7">
    <source>
        <dbReference type="ARBA" id="ARBA00022989"/>
    </source>
</evidence>
<evidence type="ECO:0000259" key="13">
    <source>
        <dbReference type="Pfam" id="PF18075"/>
    </source>
</evidence>
<feature type="transmembrane region" description="Helical" evidence="11">
    <location>
        <begin position="163"/>
        <end position="184"/>
    </location>
</feature>
<evidence type="ECO:0000313" key="15">
    <source>
        <dbReference type="Proteomes" id="UP000028521"/>
    </source>
</evidence>
<dbReference type="Pfam" id="PF18075">
    <property type="entry name" value="FtsX_ECD"/>
    <property type="match status" value="1"/>
</dbReference>
<dbReference type="GO" id="GO:0051301">
    <property type="term" value="P:cell division"/>
    <property type="evidence" value="ECO:0007669"/>
    <property type="project" value="UniProtKB-KW"/>
</dbReference>
<keyword evidence="7 11" id="KW-1133">Transmembrane helix</keyword>
<reference evidence="14 15" key="1">
    <citation type="journal article" date="2014" name="Genome Announc.">
        <title>Draft Genome Sequence of the Algicidal Bacterium Mangrovimonas yunxiaonensis Strain LY01.</title>
        <authorList>
            <person name="Li Y."/>
            <person name="Zhu H."/>
            <person name="Li C."/>
            <person name="Zhang H."/>
            <person name="Chen Z."/>
            <person name="Zheng W."/>
            <person name="Xu H."/>
            <person name="Zheng T."/>
        </authorList>
    </citation>
    <scope>NUCLEOTIDE SEQUENCE [LARGE SCALE GENOMIC DNA]</scope>
    <source>
        <strain evidence="14 15">LY01</strain>
    </source>
</reference>
<evidence type="ECO:0000256" key="11">
    <source>
        <dbReference type="SAM" id="Phobius"/>
    </source>
</evidence>
<dbReference type="GO" id="GO:0005886">
    <property type="term" value="C:plasma membrane"/>
    <property type="evidence" value="ECO:0007669"/>
    <property type="project" value="UniProtKB-SubCell"/>
</dbReference>
<feature type="transmembrane region" description="Helical" evidence="11">
    <location>
        <begin position="253"/>
        <end position="278"/>
    </location>
</feature>
<accession>A0A084TLF2</accession>
<keyword evidence="8 10" id="KW-0472">Membrane</keyword>
<dbReference type="PANTHER" id="PTHR47755">
    <property type="entry name" value="CELL DIVISION PROTEIN FTSX"/>
    <property type="match status" value="1"/>
</dbReference>
<dbReference type="EMBL" id="JPFK01000005">
    <property type="protein sequence ID" value="KFB01538.1"/>
    <property type="molecule type" value="Genomic_DNA"/>
</dbReference>
<evidence type="ECO:0000256" key="4">
    <source>
        <dbReference type="ARBA" id="ARBA00022475"/>
    </source>
</evidence>
<dbReference type="eggNOG" id="COG2177">
    <property type="taxonomic scope" value="Bacteria"/>
</dbReference>
<dbReference type="PIRSF" id="PIRSF003097">
    <property type="entry name" value="FtsX"/>
    <property type="match status" value="1"/>
</dbReference>
<dbReference type="RefSeq" id="WP_036120900.1">
    <property type="nucleotide sequence ID" value="NZ_BMET01000001.1"/>
</dbReference>
<dbReference type="Gene3D" id="3.30.70.3040">
    <property type="match status" value="1"/>
</dbReference>
<comment type="similarity">
    <text evidence="2 10">Belongs to the ABC-4 integral membrane protein family. FtsX subfamily.</text>
</comment>
<keyword evidence="4 10" id="KW-1003">Cell membrane</keyword>
<dbReference type="OrthoDB" id="9813411at2"/>
<evidence type="ECO:0000256" key="1">
    <source>
        <dbReference type="ARBA" id="ARBA00004651"/>
    </source>
</evidence>
<keyword evidence="9 10" id="KW-0131">Cell cycle</keyword>
<comment type="function">
    <text evidence="10">Required for cell division and gliding motility.</text>
</comment>
<keyword evidence="6 11" id="KW-0812">Transmembrane</keyword>
<dbReference type="InterPro" id="IPR003838">
    <property type="entry name" value="ABC3_permease_C"/>
</dbReference>
<proteinExistence type="inferred from homology"/>
<feature type="domain" description="FtsX extracellular" evidence="13">
    <location>
        <begin position="52"/>
        <end position="146"/>
    </location>
</feature>
<evidence type="ECO:0000256" key="6">
    <source>
        <dbReference type="ARBA" id="ARBA00022692"/>
    </source>
</evidence>
<comment type="caution">
    <text evidence="14">The sequence shown here is derived from an EMBL/GenBank/DDBJ whole genome shotgun (WGS) entry which is preliminary data.</text>
</comment>
<evidence type="ECO:0000256" key="5">
    <source>
        <dbReference type="ARBA" id="ARBA00022618"/>
    </source>
</evidence>
<name>A0A084TLF2_9FLAO</name>
<keyword evidence="10" id="KW-0997">Cell inner membrane</keyword>
<protein>
    <recommendedName>
        <fullName evidence="3 10">Cell division protein FtsX</fullName>
    </recommendedName>
</protein>
<sequence length="292" mass="33257">MSSSFERYQKRRLISSYFSVVLSIALVLFLLGLLGLLVLNAKKVSDHFKEQVVVTIYLKDSAKEVEVKQLEKSLAMADYVKATEYVSKDQAAELMKVENGEDFMDFLGYNPLQNSIDVTVKADFVTEEQLKKIADETTGKSFVEEVRYDSDLVTLMNNNVRKISFWILVLSAVFTVIAVLLINSSIRLSVYAKRFTIKTMQMVGATKHFIRKPFVWKSVRLGIIGALVAMIGMAVTLYYINKTFPELNFMSNQILIGSLFLIILLLGIVITWISTFIATQRFLNLKTDQLYY</sequence>
<evidence type="ECO:0000256" key="3">
    <source>
        <dbReference type="ARBA" id="ARBA00021907"/>
    </source>
</evidence>
<evidence type="ECO:0000256" key="8">
    <source>
        <dbReference type="ARBA" id="ARBA00023136"/>
    </source>
</evidence>
<feature type="domain" description="ABC3 transporter permease C-terminal" evidence="12">
    <location>
        <begin position="169"/>
        <end position="285"/>
    </location>
</feature>
<dbReference type="Pfam" id="PF02687">
    <property type="entry name" value="FtsX"/>
    <property type="match status" value="1"/>
</dbReference>
<feature type="transmembrane region" description="Helical" evidence="11">
    <location>
        <begin position="221"/>
        <end position="241"/>
    </location>
</feature>
<evidence type="ECO:0000259" key="12">
    <source>
        <dbReference type="Pfam" id="PF02687"/>
    </source>
</evidence>
<dbReference type="STRING" id="1197477.IA57_06825"/>
<dbReference type="AlphaFoldDB" id="A0A084TLF2"/>
<keyword evidence="15" id="KW-1185">Reference proteome</keyword>
<organism evidence="14 15">
    <name type="scientific">Mangrovimonas yunxiaonensis</name>
    <dbReference type="NCBI Taxonomy" id="1197477"/>
    <lineage>
        <taxon>Bacteria</taxon>
        <taxon>Pseudomonadati</taxon>
        <taxon>Bacteroidota</taxon>
        <taxon>Flavobacteriia</taxon>
        <taxon>Flavobacteriales</taxon>
        <taxon>Flavobacteriaceae</taxon>
        <taxon>Mangrovimonas</taxon>
    </lineage>
</organism>
<evidence type="ECO:0000313" key="14">
    <source>
        <dbReference type="EMBL" id="KFB01538.1"/>
    </source>
</evidence>
<keyword evidence="5 10" id="KW-0132">Cell division</keyword>